<accession>A0A7S3EYG0</accession>
<dbReference type="EMBL" id="HBHX01030177">
    <property type="protein sequence ID" value="CAE0116118.1"/>
    <property type="molecule type" value="Transcribed_RNA"/>
</dbReference>
<feature type="region of interest" description="Disordered" evidence="1">
    <location>
        <begin position="59"/>
        <end position="101"/>
    </location>
</feature>
<feature type="compositionally biased region" description="Low complexity" evidence="1">
    <location>
        <begin position="59"/>
        <end position="83"/>
    </location>
</feature>
<feature type="region of interest" description="Disordered" evidence="1">
    <location>
        <begin position="151"/>
        <end position="184"/>
    </location>
</feature>
<protein>
    <submittedName>
        <fullName evidence="2">Uncharacterized protein</fullName>
    </submittedName>
</protein>
<organism evidence="2">
    <name type="scientific">Haptolina ericina</name>
    <dbReference type="NCBI Taxonomy" id="156174"/>
    <lineage>
        <taxon>Eukaryota</taxon>
        <taxon>Haptista</taxon>
        <taxon>Haptophyta</taxon>
        <taxon>Prymnesiophyceae</taxon>
        <taxon>Prymnesiales</taxon>
        <taxon>Prymnesiaceae</taxon>
        <taxon>Haptolina</taxon>
    </lineage>
</organism>
<dbReference type="AlphaFoldDB" id="A0A7S3EYG0"/>
<feature type="compositionally biased region" description="Polar residues" evidence="1">
    <location>
        <begin position="155"/>
        <end position="171"/>
    </location>
</feature>
<proteinExistence type="predicted"/>
<sequence>MLHDTHGIDVGERMFLVRMHSDRAQFERVPCADLRSEAKLLLDAEASRLAATPQPTQATANLAAQPATDATSPAPTAPSGSPAQDGSGARKRPVGAAPKGKVWQDGAWVDLRQAKRVCTPATAPSLKLRPKGQVPRGKMWDAVLGCWVERKRGFGQQSSPPTSTEDQNMPPQSHAARNTRCRTR</sequence>
<evidence type="ECO:0000313" key="2">
    <source>
        <dbReference type="EMBL" id="CAE0116118.1"/>
    </source>
</evidence>
<evidence type="ECO:0000256" key="1">
    <source>
        <dbReference type="SAM" id="MobiDB-lite"/>
    </source>
</evidence>
<gene>
    <name evidence="2" type="ORF">HERI1096_LOCUS16803</name>
</gene>
<reference evidence="2" key="1">
    <citation type="submission" date="2021-01" db="EMBL/GenBank/DDBJ databases">
        <authorList>
            <person name="Corre E."/>
            <person name="Pelletier E."/>
            <person name="Niang G."/>
            <person name="Scheremetjew M."/>
            <person name="Finn R."/>
            <person name="Kale V."/>
            <person name="Holt S."/>
            <person name="Cochrane G."/>
            <person name="Meng A."/>
            <person name="Brown T."/>
            <person name="Cohen L."/>
        </authorList>
    </citation>
    <scope>NUCLEOTIDE SEQUENCE</scope>
    <source>
        <strain evidence="2">CCMP281</strain>
    </source>
</reference>
<name>A0A7S3EYG0_9EUKA</name>